<dbReference type="PATRIC" id="fig|1331060.3.peg.5113"/>
<dbReference type="AlphaFoldDB" id="T0H3K9"/>
<sequence length="102" mass="10360">MMIPARLGHNAPIITQCGLGLFGLLFLYAMPPASGRMALVPVTSHGRAMLASLAIAHGARLVSAGPGQSLLVEGERSRLMEPLMLAGVLVLSARAGGCGGIA</sequence>
<evidence type="ECO:0000313" key="2">
    <source>
        <dbReference type="Proteomes" id="UP000015531"/>
    </source>
</evidence>
<name>T0H3K9_9SPHN</name>
<evidence type="ECO:0000313" key="1">
    <source>
        <dbReference type="EMBL" id="EQB10951.1"/>
    </source>
</evidence>
<dbReference type="Proteomes" id="UP000015531">
    <property type="component" value="Unassembled WGS sequence"/>
</dbReference>
<dbReference type="RefSeq" id="WP_021228694.1">
    <property type="nucleotide sequence ID" value="NZ_ATDP01000109.1"/>
</dbReference>
<comment type="caution">
    <text evidence="1">The sequence shown here is derived from an EMBL/GenBank/DDBJ whole genome shotgun (WGS) entry which is preliminary data.</text>
</comment>
<organism evidence="1 2">
    <name type="scientific">Sphingobium lactosutens DS20</name>
    <dbReference type="NCBI Taxonomy" id="1331060"/>
    <lineage>
        <taxon>Bacteria</taxon>
        <taxon>Pseudomonadati</taxon>
        <taxon>Pseudomonadota</taxon>
        <taxon>Alphaproteobacteria</taxon>
        <taxon>Sphingomonadales</taxon>
        <taxon>Sphingomonadaceae</taxon>
        <taxon>Sphingobium</taxon>
    </lineage>
</organism>
<keyword evidence="2" id="KW-1185">Reference proteome</keyword>
<proteinExistence type="predicted"/>
<protein>
    <submittedName>
        <fullName evidence="1">Uncharacterized protein</fullName>
    </submittedName>
</protein>
<dbReference type="EMBL" id="ATDP01000109">
    <property type="protein sequence ID" value="EQB10951.1"/>
    <property type="molecule type" value="Genomic_DNA"/>
</dbReference>
<dbReference type="eggNOG" id="ENOG50310TP">
    <property type="taxonomic scope" value="Bacteria"/>
</dbReference>
<gene>
    <name evidence="1" type="ORF">RLDS_26305</name>
</gene>
<reference evidence="1 2" key="1">
    <citation type="journal article" date="2013" name="Genome Announc.">
        <title>Draft Genome Sequence of Sphingobium lactosutens Strain DS20T, Isolated from a Hexachlorocyclohexane Dumpsite.</title>
        <authorList>
            <person name="Kumar R."/>
            <person name="Dwivedi V."/>
            <person name="Negi V."/>
            <person name="Khurana J.P."/>
            <person name="Lal R."/>
        </authorList>
    </citation>
    <scope>NUCLEOTIDE SEQUENCE [LARGE SCALE GENOMIC DNA]</scope>
    <source>
        <strain evidence="1 2">DS20</strain>
    </source>
</reference>
<accession>T0H3K9</accession>